<dbReference type="AlphaFoldDB" id="A0A9P6N7R6"/>
<dbReference type="Gene3D" id="4.10.60.10">
    <property type="entry name" value="Zinc finger, CCHC-type"/>
    <property type="match status" value="1"/>
</dbReference>
<proteinExistence type="predicted"/>
<organism evidence="1 2">
    <name type="scientific">Cronartium quercuum f. sp. fusiforme G11</name>
    <dbReference type="NCBI Taxonomy" id="708437"/>
    <lineage>
        <taxon>Eukaryota</taxon>
        <taxon>Fungi</taxon>
        <taxon>Dikarya</taxon>
        <taxon>Basidiomycota</taxon>
        <taxon>Pucciniomycotina</taxon>
        <taxon>Pucciniomycetes</taxon>
        <taxon>Pucciniales</taxon>
        <taxon>Coleosporiaceae</taxon>
        <taxon>Cronartium</taxon>
    </lineage>
</organism>
<dbReference type="Proteomes" id="UP000886653">
    <property type="component" value="Unassembled WGS sequence"/>
</dbReference>
<sequence length="86" mass="9432">PPKSQCINCLNTGHLSATCPKPQLCPYCGDEHHAHSCKEKQMTHTKCTSCSCEAQRADPLLKLTHPISSTHCSASYAPNKLHKSRC</sequence>
<gene>
    <name evidence="1" type="ORF">CROQUDRAFT_53015</name>
</gene>
<evidence type="ECO:0000313" key="2">
    <source>
        <dbReference type="Proteomes" id="UP000886653"/>
    </source>
</evidence>
<dbReference type="OrthoDB" id="6580640at2759"/>
<feature type="non-terminal residue" evidence="1">
    <location>
        <position position="1"/>
    </location>
</feature>
<accession>A0A9P6N7R6</accession>
<comment type="caution">
    <text evidence="1">The sequence shown here is derived from an EMBL/GenBank/DDBJ whole genome shotgun (WGS) entry which is preliminary data.</text>
</comment>
<name>A0A9P6N7R6_9BASI</name>
<dbReference type="EMBL" id="MU167434">
    <property type="protein sequence ID" value="KAG0140562.1"/>
    <property type="molecule type" value="Genomic_DNA"/>
</dbReference>
<protein>
    <recommendedName>
        <fullName evidence="3">CCHC-type domain-containing protein</fullName>
    </recommendedName>
</protein>
<evidence type="ECO:0008006" key="3">
    <source>
        <dbReference type="Google" id="ProtNLM"/>
    </source>
</evidence>
<evidence type="ECO:0000313" key="1">
    <source>
        <dbReference type="EMBL" id="KAG0140562.1"/>
    </source>
</evidence>
<keyword evidence="2" id="KW-1185">Reference proteome</keyword>
<reference evidence="1" key="1">
    <citation type="submission" date="2013-11" db="EMBL/GenBank/DDBJ databases">
        <title>Genome sequence of the fusiform rust pathogen reveals effectors for host alternation and coevolution with pine.</title>
        <authorList>
            <consortium name="DOE Joint Genome Institute"/>
            <person name="Smith K."/>
            <person name="Pendleton A."/>
            <person name="Kubisiak T."/>
            <person name="Anderson C."/>
            <person name="Salamov A."/>
            <person name="Aerts A."/>
            <person name="Riley R."/>
            <person name="Clum A."/>
            <person name="Lindquist E."/>
            <person name="Ence D."/>
            <person name="Campbell M."/>
            <person name="Kronenberg Z."/>
            <person name="Feau N."/>
            <person name="Dhillon B."/>
            <person name="Hamelin R."/>
            <person name="Burleigh J."/>
            <person name="Smith J."/>
            <person name="Yandell M."/>
            <person name="Nelson C."/>
            <person name="Grigoriev I."/>
            <person name="Davis J."/>
        </authorList>
    </citation>
    <scope>NUCLEOTIDE SEQUENCE</scope>
    <source>
        <strain evidence="1">G11</strain>
    </source>
</reference>